<dbReference type="InterPro" id="IPR042099">
    <property type="entry name" value="ANL_N_sf"/>
</dbReference>
<dbReference type="GO" id="GO:0016405">
    <property type="term" value="F:CoA-ligase activity"/>
    <property type="evidence" value="ECO:0007669"/>
    <property type="project" value="TreeGrafter"/>
</dbReference>
<evidence type="ECO:0000313" key="2">
    <source>
        <dbReference type="Proteomes" id="UP000663836"/>
    </source>
</evidence>
<gene>
    <name evidence="1" type="ORF">JBS370_LOCUS22543</name>
</gene>
<comment type="caution">
    <text evidence="1">The sequence shown here is derived from an EMBL/GenBank/DDBJ whole genome shotgun (WGS) entry which is preliminary data.</text>
</comment>
<dbReference type="SUPFAM" id="SSF56801">
    <property type="entry name" value="Acetyl-CoA synthetase-like"/>
    <property type="match status" value="1"/>
</dbReference>
<protein>
    <submittedName>
        <fullName evidence="1">Uncharacterized protein</fullName>
    </submittedName>
</protein>
<dbReference type="EMBL" id="CAJOBD010003167">
    <property type="protein sequence ID" value="CAF3932674.1"/>
    <property type="molecule type" value="Genomic_DNA"/>
</dbReference>
<dbReference type="Gene3D" id="3.40.50.12780">
    <property type="entry name" value="N-terminal domain of ligase-like"/>
    <property type="match status" value="1"/>
</dbReference>
<dbReference type="Proteomes" id="UP000663836">
    <property type="component" value="Unassembled WGS sequence"/>
</dbReference>
<proteinExistence type="predicted"/>
<reference evidence="1" key="1">
    <citation type="submission" date="2021-02" db="EMBL/GenBank/DDBJ databases">
        <authorList>
            <person name="Nowell W R."/>
        </authorList>
    </citation>
    <scope>NUCLEOTIDE SEQUENCE</scope>
</reference>
<sequence>MYSNKCSFIYGGFGGSPMHPELLSELEKEIPIIRTAQGYGSLGRCMQCLEIKVADGVGNAVPTGQRGEIWTRSSTIMTDYFNDSEKTSETITSSS</sequence>
<dbReference type="PANTHER" id="PTHR24096:SF251">
    <property type="entry name" value="4-COUMARATE--COA LIGASE-LIKE 9"/>
    <property type="match status" value="1"/>
</dbReference>
<dbReference type="PANTHER" id="PTHR24096">
    <property type="entry name" value="LONG-CHAIN-FATTY-ACID--COA LIGASE"/>
    <property type="match status" value="1"/>
</dbReference>
<dbReference type="AlphaFoldDB" id="A0A819JNC1"/>
<name>A0A819JNC1_9BILA</name>
<organism evidence="1 2">
    <name type="scientific">Rotaria sordida</name>
    <dbReference type="NCBI Taxonomy" id="392033"/>
    <lineage>
        <taxon>Eukaryota</taxon>
        <taxon>Metazoa</taxon>
        <taxon>Spiralia</taxon>
        <taxon>Gnathifera</taxon>
        <taxon>Rotifera</taxon>
        <taxon>Eurotatoria</taxon>
        <taxon>Bdelloidea</taxon>
        <taxon>Philodinida</taxon>
        <taxon>Philodinidae</taxon>
        <taxon>Rotaria</taxon>
    </lineage>
</organism>
<evidence type="ECO:0000313" key="1">
    <source>
        <dbReference type="EMBL" id="CAF3932674.1"/>
    </source>
</evidence>
<accession>A0A819JNC1</accession>